<evidence type="ECO:0000313" key="4">
    <source>
        <dbReference type="Proteomes" id="UP000504618"/>
    </source>
</evidence>
<dbReference type="PANTHER" id="PTHR34153:SF2">
    <property type="entry name" value="SI:CH211-262H13.3-RELATED"/>
    <property type="match status" value="1"/>
</dbReference>
<dbReference type="InterPro" id="IPR032071">
    <property type="entry name" value="DUF4806"/>
</dbReference>
<dbReference type="OrthoDB" id="7553667at2759"/>
<evidence type="ECO:0000259" key="3">
    <source>
        <dbReference type="Pfam" id="PF16064"/>
    </source>
</evidence>
<keyword evidence="1" id="KW-0175">Coiled coil</keyword>
<proteinExistence type="predicted"/>
<accession>A0A6J1PJ50</accession>
<feature type="region of interest" description="Disordered" evidence="2">
    <location>
        <begin position="1"/>
        <end position="20"/>
    </location>
</feature>
<dbReference type="GeneID" id="112453236"/>
<gene>
    <name evidence="5" type="primary">LOC112453236</name>
</gene>
<evidence type="ECO:0000256" key="2">
    <source>
        <dbReference type="SAM" id="MobiDB-lite"/>
    </source>
</evidence>
<protein>
    <submittedName>
        <fullName evidence="5">Uncharacterized protein LOC112453236</fullName>
    </submittedName>
</protein>
<dbReference type="Pfam" id="PF16064">
    <property type="entry name" value="DUF4806"/>
    <property type="match status" value="1"/>
</dbReference>
<dbReference type="PANTHER" id="PTHR34153">
    <property type="entry name" value="SI:CH211-262H13.3-RELATED-RELATED"/>
    <property type="match status" value="1"/>
</dbReference>
<feature type="domain" description="DUF4806" evidence="3">
    <location>
        <begin position="257"/>
        <end position="328"/>
    </location>
</feature>
<reference evidence="5" key="1">
    <citation type="submission" date="2025-08" db="UniProtKB">
        <authorList>
            <consortium name="RefSeq"/>
        </authorList>
    </citation>
    <scope>IDENTIFICATION</scope>
    <source>
        <tissue evidence="5">Whole body</tissue>
    </source>
</reference>
<name>A0A6J1PJ50_9HYME</name>
<evidence type="ECO:0000256" key="1">
    <source>
        <dbReference type="SAM" id="Coils"/>
    </source>
</evidence>
<evidence type="ECO:0000313" key="5">
    <source>
        <dbReference type="RefSeq" id="XP_024869622.1"/>
    </source>
</evidence>
<dbReference type="AlphaFoldDB" id="A0A6J1PJ50"/>
<dbReference type="RefSeq" id="XP_024869622.1">
    <property type="nucleotide sequence ID" value="XM_025013854.1"/>
</dbReference>
<dbReference type="Proteomes" id="UP000504618">
    <property type="component" value="Unplaced"/>
</dbReference>
<sequence>MASPVCTGTPSQAQSQSRCDGSTNELLLRLTEQLSASSVNLNEQLRESNSRFSAFVEEQRRTNSELMDKLDKLSCIASNVESNTNRIVELEQQCAALRSEIRELRGDHGRLPVPPTQSENELIISGLPGVLSIAPSVCVRNVFAALDIPDLTCHVLDVRAVKHANDVDVNDVAANDVDANDDVNVNENIGGAGVHHIVDINNIPVVIEGNNETLDSVLRNVIEIKELCRRIDERLNTMENRNNVNVNHNNIDMLPQLPMNNIEEIDNFEIILASAEAQSQLINMLVMIGGTTTKDAMKRALQKLFTNNLASKCSWTGAKNNFKLKELKIIICMKASIKKTCPSITEAEFEDILKTWFRQANLRLLRENARKNVINNT</sequence>
<keyword evidence="4" id="KW-1185">Reference proteome</keyword>
<feature type="coiled-coil region" evidence="1">
    <location>
        <begin position="56"/>
        <end position="107"/>
    </location>
</feature>
<organism evidence="4 5">
    <name type="scientific">Temnothorax curvispinosus</name>
    <dbReference type="NCBI Taxonomy" id="300111"/>
    <lineage>
        <taxon>Eukaryota</taxon>
        <taxon>Metazoa</taxon>
        <taxon>Ecdysozoa</taxon>
        <taxon>Arthropoda</taxon>
        <taxon>Hexapoda</taxon>
        <taxon>Insecta</taxon>
        <taxon>Pterygota</taxon>
        <taxon>Neoptera</taxon>
        <taxon>Endopterygota</taxon>
        <taxon>Hymenoptera</taxon>
        <taxon>Apocrita</taxon>
        <taxon>Aculeata</taxon>
        <taxon>Formicoidea</taxon>
        <taxon>Formicidae</taxon>
        <taxon>Myrmicinae</taxon>
        <taxon>Temnothorax</taxon>
    </lineage>
</organism>